<evidence type="ECO:0000313" key="1">
    <source>
        <dbReference type="EMBL" id="NVI46398.1"/>
    </source>
</evidence>
<dbReference type="EMBL" id="JAAOLE020000001">
    <property type="protein sequence ID" value="NVI46398.1"/>
    <property type="molecule type" value="Genomic_DNA"/>
</dbReference>
<sequence>MNDVKVGDRVTLKFLRLGDPRPDARRATVLSIHSSRIGVDYAKVRTDCGVECLAFLHELDR</sequence>
<dbReference type="AlphaFoldDB" id="A0A973W2M2"/>
<gene>
    <name evidence="1" type="ORF">HAP48_026255</name>
</gene>
<comment type="caution">
    <text evidence="1">The sequence shown here is derived from an EMBL/GenBank/DDBJ whole genome shotgun (WGS) entry which is preliminary data.</text>
</comment>
<proteinExistence type="predicted"/>
<dbReference type="RefSeq" id="WP_166205722.1">
    <property type="nucleotide sequence ID" value="NZ_CP088285.1"/>
</dbReference>
<name>A0A973W2M2_9BRAD</name>
<accession>A0A973W2M2</accession>
<reference evidence="1" key="1">
    <citation type="submission" date="2020-06" db="EMBL/GenBank/DDBJ databases">
        <title>Whole Genome Sequence of Bradyrhizobium sp. Strain 1S1.</title>
        <authorList>
            <person name="Bromfield E.S.P."/>
            <person name="Cloutier S."/>
        </authorList>
    </citation>
    <scope>NUCLEOTIDE SEQUENCE [LARGE SCALE GENOMIC DNA]</scope>
    <source>
        <strain evidence="1">1S1</strain>
    </source>
</reference>
<protein>
    <submittedName>
        <fullName evidence="1">Uncharacterized protein</fullName>
    </submittedName>
</protein>
<organism evidence="1">
    <name type="scientific">Bradyrhizobium septentrionale</name>
    <dbReference type="NCBI Taxonomy" id="1404411"/>
    <lineage>
        <taxon>Bacteria</taxon>
        <taxon>Pseudomonadati</taxon>
        <taxon>Pseudomonadota</taxon>
        <taxon>Alphaproteobacteria</taxon>
        <taxon>Hyphomicrobiales</taxon>
        <taxon>Nitrobacteraceae</taxon>
        <taxon>Bradyrhizobium</taxon>
    </lineage>
</organism>